<reference evidence="3" key="1">
    <citation type="journal article" date="2018" name="Antonie Van Leeuwenhoek">
        <title>Proteinivorax hydrogeniformans sp. nov., an anaerobic, haloalkaliphilic bacterium fermenting proteinaceous compounds with high hydrogen production.</title>
        <authorList>
            <person name="Boltyanskaya Y."/>
            <person name="Detkova E."/>
            <person name="Pimenov N."/>
            <person name="Kevbrin V."/>
        </authorList>
    </citation>
    <scope>NUCLEOTIDE SEQUENCE</scope>
    <source>
        <strain evidence="3">Z-710</strain>
    </source>
</reference>
<dbReference type="AlphaFoldDB" id="A0AAU8HV46"/>
<keyword evidence="3" id="KW-0418">Kinase</keyword>
<dbReference type="SMART" id="SM00220">
    <property type="entry name" value="S_TKc"/>
    <property type="match status" value="1"/>
</dbReference>
<keyword evidence="1" id="KW-0547">Nucleotide-binding</keyword>
<accession>A0AAU8HV46</accession>
<dbReference type="GO" id="GO:0005524">
    <property type="term" value="F:ATP binding"/>
    <property type="evidence" value="ECO:0007669"/>
    <property type="project" value="UniProtKB-UniRule"/>
</dbReference>
<dbReference type="SUPFAM" id="SSF56112">
    <property type="entry name" value="Protein kinase-like (PK-like)"/>
    <property type="match status" value="1"/>
</dbReference>
<keyword evidence="3" id="KW-0808">Transferase</keyword>
<gene>
    <name evidence="3" type="ORF">PRVXH_000557</name>
</gene>
<sequence length="231" mass="26900">MKGKLGDYIINTNPIGRGRYASVFRGFDKFHKKPVAIKVTPNLKRAYREVKVLKHIGYSKYFPTLYDFFIQESKGYIIMEYIDGECLGGEFYSYGKRYEQKIALEIIINLLKGLHRIHDRGYFHRDTKPKNIMIIGDNPEKIKIIDFNVAGVIKGTNSIQKDLRYSAALFLYLTNGPMHEKNNKAEFIIELDNLNFKNNDLKTAILNAYNKNPNHRYNSAMEFVDALIPFW</sequence>
<dbReference type="PANTHER" id="PTHR44167:SF25">
    <property type="entry name" value="PROTEIN KINASE DOMAIN CONTAINING PROTEIN"/>
    <property type="match status" value="1"/>
</dbReference>
<dbReference type="InterPro" id="IPR000719">
    <property type="entry name" value="Prot_kinase_dom"/>
</dbReference>
<protein>
    <submittedName>
        <fullName evidence="3">Protein kinase</fullName>
    </submittedName>
</protein>
<dbReference type="PROSITE" id="PS50011">
    <property type="entry name" value="PROTEIN_KINASE_DOM"/>
    <property type="match status" value="1"/>
</dbReference>
<dbReference type="InterPro" id="IPR011009">
    <property type="entry name" value="Kinase-like_dom_sf"/>
</dbReference>
<dbReference type="GO" id="GO:0004674">
    <property type="term" value="F:protein serine/threonine kinase activity"/>
    <property type="evidence" value="ECO:0007669"/>
    <property type="project" value="TreeGrafter"/>
</dbReference>
<name>A0AAU8HV46_9FIRM</name>
<evidence type="ECO:0000256" key="1">
    <source>
        <dbReference type="PROSITE-ProRule" id="PRU10141"/>
    </source>
</evidence>
<evidence type="ECO:0000313" key="3">
    <source>
        <dbReference type="EMBL" id="XCI29246.1"/>
    </source>
</evidence>
<dbReference type="Gene3D" id="1.10.510.10">
    <property type="entry name" value="Transferase(Phosphotransferase) domain 1"/>
    <property type="match status" value="1"/>
</dbReference>
<dbReference type="Pfam" id="PF00069">
    <property type="entry name" value="Pkinase"/>
    <property type="match status" value="1"/>
</dbReference>
<dbReference type="InterPro" id="IPR017441">
    <property type="entry name" value="Protein_kinase_ATP_BS"/>
</dbReference>
<dbReference type="PANTHER" id="PTHR44167">
    <property type="entry name" value="OVARIAN-SPECIFIC SERINE/THREONINE-PROTEIN KINASE LOK-RELATED"/>
    <property type="match status" value="1"/>
</dbReference>
<evidence type="ECO:0000259" key="2">
    <source>
        <dbReference type="PROSITE" id="PS50011"/>
    </source>
</evidence>
<reference evidence="3" key="2">
    <citation type="submission" date="2024-06" db="EMBL/GenBank/DDBJ databases">
        <authorList>
            <person name="Petrova K.O."/>
            <person name="Toshchakov S.V."/>
            <person name="Boltjanskaja Y.V."/>
            <person name="Kevbrin V.V."/>
        </authorList>
    </citation>
    <scope>NUCLEOTIDE SEQUENCE</scope>
    <source>
        <strain evidence="3">Z-710</strain>
    </source>
</reference>
<feature type="domain" description="Protein kinase" evidence="2">
    <location>
        <begin position="9"/>
        <end position="231"/>
    </location>
</feature>
<feature type="binding site" evidence="1">
    <location>
        <position position="38"/>
    </location>
    <ligand>
        <name>ATP</name>
        <dbReference type="ChEBI" id="CHEBI:30616"/>
    </ligand>
</feature>
<dbReference type="EMBL" id="CP159485">
    <property type="protein sequence ID" value="XCI29246.1"/>
    <property type="molecule type" value="Genomic_DNA"/>
</dbReference>
<dbReference type="GO" id="GO:0005737">
    <property type="term" value="C:cytoplasm"/>
    <property type="evidence" value="ECO:0007669"/>
    <property type="project" value="TreeGrafter"/>
</dbReference>
<dbReference type="RefSeq" id="WP_353893794.1">
    <property type="nucleotide sequence ID" value="NZ_CP159485.1"/>
</dbReference>
<keyword evidence="1" id="KW-0067">ATP-binding</keyword>
<proteinExistence type="predicted"/>
<organism evidence="3">
    <name type="scientific">Proteinivorax hydrogeniformans</name>
    <dbReference type="NCBI Taxonomy" id="1826727"/>
    <lineage>
        <taxon>Bacteria</taxon>
        <taxon>Bacillati</taxon>
        <taxon>Bacillota</taxon>
        <taxon>Clostridia</taxon>
        <taxon>Eubacteriales</taxon>
        <taxon>Proteinivoracaceae</taxon>
        <taxon>Proteinivorax</taxon>
    </lineage>
</organism>
<dbReference type="PROSITE" id="PS00107">
    <property type="entry name" value="PROTEIN_KINASE_ATP"/>
    <property type="match status" value="1"/>
</dbReference>